<evidence type="ECO:0000313" key="3">
    <source>
        <dbReference type="Proteomes" id="UP001501710"/>
    </source>
</evidence>
<feature type="domain" description="DUF6292" evidence="1">
    <location>
        <begin position="13"/>
        <end position="107"/>
    </location>
</feature>
<dbReference type="InterPro" id="IPR046259">
    <property type="entry name" value="DUF6292"/>
</dbReference>
<evidence type="ECO:0000313" key="2">
    <source>
        <dbReference type="EMBL" id="GAA4226041.1"/>
    </source>
</evidence>
<evidence type="ECO:0000259" key="1">
    <source>
        <dbReference type="Pfam" id="PF19809"/>
    </source>
</evidence>
<protein>
    <recommendedName>
        <fullName evidence="1">DUF6292 domain-containing protein</fullName>
    </recommendedName>
</protein>
<dbReference type="Pfam" id="PF19809">
    <property type="entry name" value="DUF6292"/>
    <property type="match status" value="1"/>
</dbReference>
<dbReference type="Proteomes" id="UP001501710">
    <property type="component" value="Unassembled WGS sequence"/>
</dbReference>
<keyword evidence="3" id="KW-1185">Reference proteome</keyword>
<proteinExistence type="predicted"/>
<comment type="caution">
    <text evidence="2">The sequence shown here is derived from an EMBL/GenBank/DDBJ whole genome shotgun (WGS) entry which is preliminary data.</text>
</comment>
<organism evidence="2 3">
    <name type="scientific">Actinomadura meridiana</name>
    <dbReference type="NCBI Taxonomy" id="559626"/>
    <lineage>
        <taxon>Bacteria</taxon>
        <taxon>Bacillati</taxon>
        <taxon>Actinomycetota</taxon>
        <taxon>Actinomycetes</taxon>
        <taxon>Streptosporangiales</taxon>
        <taxon>Thermomonosporaceae</taxon>
        <taxon>Actinomadura</taxon>
    </lineage>
</organism>
<gene>
    <name evidence="2" type="ORF">GCM10022254_09650</name>
</gene>
<reference evidence="3" key="1">
    <citation type="journal article" date="2019" name="Int. J. Syst. Evol. Microbiol.">
        <title>The Global Catalogue of Microorganisms (GCM) 10K type strain sequencing project: providing services to taxonomists for standard genome sequencing and annotation.</title>
        <authorList>
            <consortium name="The Broad Institute Genomics Platform"/>
            <consortium name="The Broad Institute Genome Sequencing Center for Infectious Disease"/>
            <person name="Wu L."/>
            <person name="Ma J."/>
        </authorList>
    </citation>
    <scope>NUCLEOTIDE SEQUENCE [LARGE SCALE GENOMIC DNA]</scope>
    <source>
        <strain evidence="3">JCM 17440</strain>
    </source>
</reference>
<accession>A0ABP8BTS4</accession>
<sequence>MDTQITREMVDGYVTAVTAALKTAGHKLDDPFIDDQDDMVVSIMIGIPDALTDEHERLGLALLWEPGDGWVMAFMSHRYGNTVRVTGHTDPRLGVVPAPDVVVRSVAAVLADGDPRAGRIVPGPVELLAAYADGETPEAARVDLVAESERTGSFDYCIICGATDVAHRALYVRTVLSTTTIRVAWCSAARCQEDRERSAVKSVPVAAGPGGFYGVVDAW</sequence>
<dbReference type="EMBL" id="BAABAS010000004">
    <property type="protein sequence ID" value="GAA4226041.1"/>
    <property type="molecule type" value="Genomic_DNA"/>
</dbReference>
<name>A0ABP8BTS4_9ACTN</name>
<dbReference type="RefSeq" id="WP_344890342.1">
    <property type="nucleotide sequence ID" value="NZ_BAABAS010000004.1"/>
</dbReference>